<gene>
    <name evidence="1" type="ORF">DSM107014_01190</name>
</gene>
<name>A0A941GR78_9CHRO</name>
<accession>A0A941GR78</accession>
<proteinExistence type="predicted"/>
<protein>
    <submittedName>
        <fullName evidence="1">Uncharacterized protein</fullName>
    </submittedName>
</protein>
<dbReference type="Proteomes" id="UP000767446">
    <property type="component" value="Unassembled WGS sequence"/>
</dbReference>
<evidence type="ECO:0000313" key="1">
    <source>
        <dbReference type="EMBL" id="MBR8826517.1"/>
    </source>
</evidence>
<organism evidence="1 2">
    <name type="scientific">Gomphosphaeria aponina SAG 52.96 = DSM 107014</name>
    <dbReference type="NCBI Taxonomy" id="1521640"/>
    <lineage>
        <taxon>Bacteria</taxon>
        <taxon>Bacillati</taxon>
        <taxon>Cyanobacteriota</taxon>
        <taxon>Cyanophyceae</taxon>
        <taxon>Oscillatoriophycideae</taxon>
        <taxon>Chroococcales</taxon>
        <taxon>Gomphosphaeriaceae</taxon>
        <taxon>Gomphosphaeria</taxon>
    </lineage>
</organism>
<comment type="caution">
    <text evidence="1">The sequence shown here is derived from an EMBL/GenBank/DDBJ whole genome shotgun (WGS) entry which is preliminary data.</text>
</comment>
<sequence length="68" mass="7865">MNKNKPQLPSPEVIQRTVENWQEVCRKLDALNELLDRANSAFEEYILSNPTTAYRLRGVKPKPPKTLN</sequence>
<dbReference type="AlphaFoldDB" id="A0A941GR78"/>
<dbReference type="EMBL" id="JADQBC010000004">
    <property type="protein sequence ID" value="MBR8826517.1"/>
    <property type="molecule type" value="Genomic_DNA"/>
</dbReference>
<evidence type="ECO:0000313" key="2">
    <source>
        <dbReference type="Proteomes" id="UP000767446"/>
    </source>
</evidence>
<reference evidence="1" key="1">
    <citation type="submission" date="2021-02" db="EMBL/GenBank/DDBJ databases">
        <title>Metagenome analyses of Stigonema ocellatum DSM 106950, Chlorogloea purpurea SAG 13.99 and Gomphosphaeria aponina DSM 107014.</title>
        <authorList>
            <person name="Marter P."/>
            <person name="Huang S."/>
        </authorList>
    </citation>
    <scope>NUCLEOTIDE SEQUENCE</scope>
    <source>
        <strain evidence="1">JP213</strain>
    </source>
</reference>